<dbReference type="RefSeq" id="WP_260808025.1">
    <property type="nucleotide sequence ID" value="NZ_CP096138.1"/>
</dbReference>
<dbReference type="GeneID" id="75150867"/>
<proteinExistence type="predicted"/>
<evidence type="ECO:0000313" key="1">
    <source>
        <dbReference type="EMBL" id="UXA66534.1"/>
    </source>
</evidence>
<dbReference type="EMBL" id="CP096142">
    <property type="protein sequence ID" value="UXA66534.1"/>
    <property type="molecule type" value="Genomic_DNA"/>
</dbReference>
<reference evidence="1" key="1">
    <citation type="submission" date="2022-04" db="EMBL/GenBank/DDBJ databases">
        <title>Xanthomonas prunicola pv. tritici, a pathogen causing a previously unreported foliar disease of wheat.</title>
        <authorList>
            <person name="Clavijo F."/>
            <person name="Curland R.D."/>
            <person name="Dill-Macky R."/>
            <person name="Pereyra S."/>
            <person name="Roman-Reyna V."/>
            <person name="Siri M.I."/>
        </authorList>
    </citation>
    <scope>NUCLEOTIDE SEQUENCE</scope>
    <source>
        <strain evidence="1">CIX249</strain>
    </source>
</reference>
<protein>
    <submittedName>
        <fullName evidence="1">Uncharacterized protein</fullName>
    </submittedName>
</protein>
<organism evidence="1 2">
    <name type="scientific">Xanthomonas prunicola</name>
    <dbReference type="NCBI Taxonomy" id="2053930"/>
    <lineage>
        <taxon>Bacteria</taxon>
        <taxon>Pseudomonadati</taxon>
        <taxon>Pseudomonadota</taxon>
        <taxon>Gammaproteobacteria</taxon>
        <taxon>Lysobacterales</taxon>
        <taxon>Lysobacteraceae</taxon>
        <taxon>Xanthomonas</taxon>
    </lineage>
</organism>
<accession>A0A9Q9J0G4</accession>
<gene>
    <name evidence="1" type="ORF">M0D43_05895</name>
</gene>
<evidence type="ECO:0000313" key="2">
    <source>
        <dbReference type="Proteomes" id="UP001058381"/>
    </source>
</evidence>
<name>A0A9Q9J0G4_9XANT</name>
<dbReference type="AlphaFoldDB" id="A0A9Q9J0G4"/>
<dbReference type="PROSITE" id="PS51257">
    <property type="entry name" value="PROKAR_LIPOPROTEIN"/>
    <property type="match status" value="1"/>
</dbReference>
<sequence>MPRSVVAPESLVRRSRRASAAAVLAALMLVGCIGRDPVAVHSVDDPRLRDGSVPSGQLTALQLSMAPDQLAVLQPGYSAPLAIVGGYRIGQDLLMLRLRAQRSSDDVRADALQWGYAVDCRDGTDRLLAAGIGVDAGWPSRAPVADIAEPTITDRRRAFALACAHRVDCELKVAGNRCEQAARAWLDMRQAPPRAPAVS</sequence>
<dbReference type="Proteomes" id="UP001058381">
    <property type="component" value="Chromosome"/>
</dbReference>